<evidence type="ECO:0000313" key="2">
    <source>
        <dbReference type="EMBL" id="KUJ54359.1"/>
    </source>
</evidence>
<proteinExistence type="predicted"/>
<feature type="domain" description="MobA-like NTP transferase" evidence="1">
    <location>
        <begin position="8"/>
        <end position="170"/>
    </location>
</feature>
<dbReference type="InterPro" id="IPR029044">
    <property type="entry name" value="Nucleotide-diphossugar_trans"/>
</dbReference>
<dbReference type="PANTHER" id="PTHR43777:SF1">
    <property type="entry name" value="MOLYBDENUM COFACTOR CYTIDYLYLTRANSFERASE"/>
    <property type="match status" value="1"/>
</dbReference>
<evidence type="ECO:0000259" key="1">
    <source>
        <dbReference type="Pfam" id="PF12804"/>
    </source>
</evidence>
<evidence type="ECO:0000313" key="3">
    <source>
        <dbReference type="Proteomes" id="UP000054388"/>
    </source>
</evidence>
<dbReference type="PANTHER" id="PTHR43777">
    <property type="entry name" value="MOLYBDENUM COFACTOR CYTIDYLYLTRANSFERASE"/>
    <property type="match status" value="1"/>
</dbReference>
<protein>
    <recommendedName>
        <fullName evidence="1">MobA-like NTP transferase domain-containing protein</fullName>
    </recommendedName>
</protein>
<dbReference type="RefSeq" id="WP_059137852.1">
    <property type="nucleotide sequence ID" value="NZ_LMAI01000013.1"/>
</dbReference>
<dbReference type="Proteomes" id="UP000054388">
    <property type="component" value="Unassembled WGS sequence"/>
</dbReference>
<reference evidence="2 3" key="1">
    <citation type="submission" date="2015-10" db="EMBL/GenBank/DDBJ databases">
        <title>Genome sequence of Chryseobacterium greenlandense.</title>
        <authorList>
            <person name="Newman J."/>
            <person name="Fischer K."/>
            <person name="Miller J."/>
        </authorList>
    </citation>
    <scope>NUCLEOTIDE SEQUENCE [LARGE SCALE GENOMIC DNA]</scope>
    <source>
        <strain evidence="2 3">UMB34</strain>
    </source>
</reference>
<dbReference type="EMBL" id="LMAI01000013">
    <property type="protein sequence ID" value="KUJ54359.1"/>
    <property type="molecule type" value="Genomic_DNA"/>
</dbReference>
<dbReference type="Pfam" id="PF12804">
    <property type="entry name" value="NTP_transf_3"/>
    <property type="match status" value="1"/>
</dbReference>
<dbReference type="AlphaFoldDB" id="A0A124F2C6"/>
<accession>A0A124F2C6</accession>
<gene>
    <name evidence="2" type="ORF">AR686_17260</name>
</gene>
<dbReference type="CDD" id="cd04182">
    <property type="entry name" value="GT_2_like_f"/>
    <property type="match status" value="1"/>
</dbReference>
<dbReference type="GO" id="GO:0016779">
    <property type="term" value="F:nucleotidyltransferase activity"/>
    <property type="evidence" value="ECO:0007669"/>
    <property type="project" value="UniProtKB-ARBA"/>
</dbReference>
<dbReference type="SUPFAM" id="SSF53448">
    <property type="entry name" value="Nucleotide-diphospho-sugar transferases"/>
    <property type="match status" value="1"/>
</dbReference>
<organism evidence="2 3">
    <name type="scientific">Chryseobacterium aquaticum subsp. greenlandense</name>
    <dbReference type="NCBI Taxonomy" id="345663"/>
    <lineage>
        <taxon>Bacteria</taxon>
        <taxon>Pseudomonadati</taxon>
        <taxon>Bacteroidota</taxon>
        <taxon>Flavobacteriia</taxon>
        <taxon>Flavobacteriales</taxon>
        <taxon>Weeksellaceae</taxon>
        <taxon>Chryseobacterium group</taxon>
        <taxon>Chryseobacterium</taxon>
    </lineage>
</organism>
<comment type="caution">
    <text evidence="2">The sequence shown here is derived from an EMBL/GenBank/DDBJ whole genome shotgun (WGS) entry which is preliminary data.</text>
</comment>
<name>A0A124F2C6_9FLAO</name>
<dbReference type="InterPro" id="IPR025877">
    <property type="entry name" value="MobA-like_NTP_Trfase"/>
</dbReference>
<sequence>MMKNTGIILLAAGSSSRMGSPKQLLVYQGKTFLERITDAALEIFDPNQIVLVLGARHHEISSVIKNKNIHIVINENWESGMASSIQSGMKTLSGLFPEMERCFISVCDQPYLTSDLFSKMLQLQETSGKEIVVTKYADTLGVPALFSKKYFKSLMELTGEQGAKKIIQQNMNDVESFEFEKGAVDIDTPSDYNHLKTQP</sequence>
<dbReference type="Gene3D" id="3.90.550.10">
    <property type="entry name" value="Spore Coat Polysaccharide Biosynthesis Protein SpsA, Chain A"/>
    <property type="match status" value="1"/>
</dbReference>